<name>A0A2P8FE86_9RHOB</name>
<keyword evidence="1" id="KW-1133">Transmembrane helix</keyword>
<dbReference type="CDD" id="cd00198">
    <property type="entry name" value="vWFA"/>
    <property type="match status" value="1"/>
</dbReference>
<feature type="transmembrane region" description="Helical" evidence="1">
    <location>
        <begin position="34"/>
        <end position="57"/>
    </location>
</feature>
<sequence length="610" mass="68691">MQDYKAEDQPLPARKRRASKSEWLAQFWREEDGVVVGFAIFLFLIILMVGGIGVDVMHSEMKRTRLQHTLDRAILAAADLDQTREPNAVVQDYFEKAGMTDYLSDVTVRDGLNFREVEAAASSQHDTMFMKMVGVETLSVPASGTAVERIGNLEISLVLDVSGSMGSNSRLTNLKVAAKDFVQAMSDNTEDGTLSVSIIPYATQVAVPNNLFETLNASTTGDVDVDTALDTGAADAASNQHGYSRCIHFESSDFASTELNPGDRWKQAVHFSPWSDFDGRDNDPKELVSSPVCRTDSGSEVLVLEDDVTTLKNYIDGLWASGNTSIDLGMKWGTALLDPSTQDVIDHMIDNDNVSNDFSGRPYEYDDAESLKVVVLMTDGKNTSQYYVHDNFRDGDSNIWWNDEEEKYSVYIGTDHYDDNDNGEYDDDLYYWPFDDTWSDHPYGNGEITSSEWIEHVETYCKRYNSKKGECKKWGNRTTYEEVITTVSEDGEAVRLQYPDLWAYTSLEWNVEEHYEPWMNDSQAWDDWYYDVRKYVGSSTKNTRTKSICDAAKDENIIVFTIGFEAPDSGQAVLQDCASSDSHYFDVDGLEIRDAFAAIATSIRQLRLTQ</sequence>
<evidence type="ECO:0000259" key="2">
    <source>
        <dbReference type="Pfam" id="PF13400"/>
    </source>
</evidence>
<protein>
    <submittedName>
        <fullName evidence="3">Flp pilus assembly protein TadG</fullName>
    </submittedName>
</protein>
<gene>
    <name evidence="3" type="ORF">CLV88_10490</name>
</gene>
<dbReference type="Proteomes" id="UP000240418">
    <property type="component" value="Unassembled WGS sequence"/>
</dbReference>
<dbReference type="EMBL" id="PYGJ01000004">
    <property type="protein sequence ID" value="PSL20031.1"/>
    <property type="molecule type" value="Genomic_DNA"/>
</dbReference>
<keyword evidence="1" id="KW-0812">Transmembrane</keyword>
<dbReference type="AlphaFoldDB" id="A0A2P8FE86"/>
<proteinExistence type="predicted"/>
<keyword evidence="4" id="KW-1185">Reference proteome</keyword>
<feature type="domain" description="Putative Flp pilus-assembly TadG-like N-terminal" evidence="2">
    <location>
        <begin position="33"/>
        <end position="78"/>
    </location>
</feature>
<dbReference type="Gene3D" id="3.40.50.410">
    <property type="entry name" value="von Willebrand factor, type A domain"/>
    <property type="match status" value="1"/>
</dbReference>
<dbReference type="InterPro" id="IPR036465">
    <property type="entry name" value="vWFA_dom_sf"/>
</dbReference>
<reference evidence="3 4" key="1">
    <citation type="submission" date="2018-03" db="EMBL/GenBank/DDBJ databases">
        <title>Genomic Encyclopedia of Archaeal and Bacterial Type Strains, Phase II (KMG-II): from individual species to whole genera.</title>
        <authorList>
            <person name="Goeker M."/>
        </authorList>
    </citation>
    <scope>NUCLEOTIDE SEQUENCE [LARGE SCALE GENOMIC DNA]</scope>
    <source>
        <strain evidence="3 4">DSM 100673</strain>
    </source>
</reference>
<evidence type="ECO:0000256" key="1">
    <source>
        <dbReference type="SAM" id="Phobius"/>
    </source>
</evidence>
<accession>A0A2P8FE86</accession>
<evidence type="ECO:0000313" key="4">
    <source>
        <dbReference type="Proteomes" id="UP000240418"/>
    </source>
</evidence>
<comment type="caution">
    <text evidence="3">The sequence shown here is derived from an EMBL/GenBank/DDBJ whole genome shotgun (WGS) entry which is preliminary data.</text>
</comment>
<evidence type="ECO:0000313" key="3">
    <source>
        <dbReference type="EMBL" id="PSL20031.1"/>
    </source>
</evidence>
<dbReference type="RefSeq" id="WP_165798844.1">
    <property type="nucleotide sequence ID" value="NZ_PYGJ01000004.1"/>
</dbReference>
<dbReference type="SUPFAM" id="SSF53300">
    <property type="entry name" value="vWA-like"/>
    <property type="match status" value="1"/>
</dbReference>
<dbReference type="Pfam" id="PF13400">
    <property type="entry name" value="Tad"/>
    <property type="match status" value="1"/>
</dbReference>
<keyword evidence="1" id="KW-0472">Membrane</keyword>
<organism evidence="3 4">
    <name type="scientific">Shimia abyssi</name>
    <dbReference type="NCBI Taxonomy" id="1662395"/>
    <lineage>
        <taxon>Bacteria</taxon>
        <taxon>Pseudomonadati</taxon>
        <taxon>Pseudomonadota</taxon>
        <taxon>Alphaproteobacteria</taxon>
        <taxon>Rhodobacterales</taxon>
        <taxon>Roseobacteraceae</taxon>
    </lineage>
</organism>
<dbReference type="InterPro" id="IPR028087">
    <property type="entry name" value="Tad_N"/>
</dbReference>